<feature type="domain" description="DUF7708" evidence="2">
    <location>
        <begin position="87"/>
        <end position="198"/>
    </location>
</feature>
<evidence type="ECO:0000313" key="5">
    <source>
        <dbReference type="Proteomes" id="UP000007963"/>
    </source>
</evidence>
<gene>
    <name evidence="4" type="ORF">ATEG_03485</name>
</gene>
<protein>
    <recommendedName>
        <fullName evidence="6">NACHT domain-containing protein</fullName>
    </recommendedName>
</protein>
<dbReference type="SUPFAM" id="SSF52540">
    <property type="entry name" value="P-loop containing nucleoside triphosphate hydrolases"/>
    <property type="match status" value="1"/>
</dbReference>
<dbReference type="InterPro" id="IPR027417">
    <property type="entry name" value="P-loop_NTPase"/>
</dbReference>
<feature type="domain" description="Nephrocystin 3-like N-terminal" evidence="3">
    <location>
        <begin position="279"/>
        <end position="452"/>
    </location>
</feature>
<dbReference type="eggNOG" id="ENOG502SIMU">
    <property type="taxonomic scope" value="Eukaryota"/>
</dbReference>
<dbReference type="Pfam" id="PF24883">
    <property type="entry name" value="NPHP3_N"/>
    <property type="match status" value="1"/>
</dbReference>
<dbReference type="EMBL" id="CH476597">
    <property type="protein sequence ID" value="EAU36759.1"/>
    <property type="molecule type" value="Genomic_DNA"/>
</dbReference>
<sequence length="866" mass="98429">MSQLSIVGLGGAGLPQRLDRTHSDNLWKAALNSLSEDDRSRINFHSPNLQVLSELHELTTKEIQRAEQGRHSFKRRNGQRVIVKDLFAKVAKWIDHFKQVVDVAVQYDPGHAALPWAGVRFLLEIAISDSKSRELILEHATSLAEIICRYAVFEDLLLRSPSAAVSEMKRALLTLYTRILIYLAKAKAYFHDNSLRQIERHADLQKMFADIERPLARSANILGDIKDELDGIHRYLCSESLRPLMCLTLASNRTKILQWISTEPYEKHHKQAYADVLQGTGQWLLTNPVYLKWKKESASSILWLHGIPGSGKTKLVSTVIEDAVAGHQQGLCPEPVYFYCSRNPAEPGRSRPRDIVASLLRQLARINCKGPLLDPVTRAYRDEEEQGFSQGLWELDMCCDLIMDLLPCHQMVTIVIDAVDECDPLLRDDLLATLEDILQSSPTLVKIFVSSRDDQGIVCHLEGYPNLELSSERNSDDINNFLIFETDRLIQRRKLLRHTSDRDGLRSLIIERLREGAQGMFRWVALQLQALCDLKTDQAIRERIGKLPPRLEDLYQELLFKIENSPAQADRQYARNTFSWLLSARMPLKTDEFLVAISKSIGLGPGTLTKKHVLDLCCNLVIFDPTLETFRFAHLSVREYLEMRTEYTTEKTNALIAETCLLCLIGSTDTQDTWAFLRPWNFTTSDLEAFKQLYTYAALFWTFHRPKEGETRPNENLEKLLSYFQSDEPKDKSPLSRYMCELPESLSVTNWTMEAVSIVSLTDATTKSLCVTNWMMEAVSIVSLTDATTKSLCVTNWMMEAVSIVSLTDATTKSLCVTNWTMEVVSATNWTSYGGNIMSNNCCLLVPSCSTFLKATTLINWQILII</sequence>
<keyword evidence="1" id="KW-0677">Repeat</keyword>
<dbReference type="PANTHER" id="PTHR10039:SF16">
    <property type="entry name" value="GPI INOSITOL-DEACYLASE"/>
    <property type="match status" value="1"/>
</dbReference>
<name>Q0CS49_ASPTN</name>
<dbReference type="Gene3D" id="3.40.50.300">
    <property type="entry name" value="P-loop containing nucleotide triphosphate hydrolases"/>
    <property type="match status" value="1"/>
</dbReference>
<dbReference type="GeneID" id="4317748"/>
<evidence type="ECO:0000259" key="3">
    <source>
        <dbReference type="Pfam" id="PF24883"/>
    </source>
</evidence>
<dbReference type="HOGENOM" id="CLU_022887_1_0_1"/>
<evidence type="ECO:0000313" key="4">
    <source>
        <dbReference type="EMBL" id="EAU36759.1"/>
    </source>
</evidence>
<evidence type="ECO:0000259" key="2">
    <source>
        <dbReference type="Pfam" id="PF24809"/>
    </source>
</evidence>
<dbReference type="InterPro" id="IPR056884">
    <property type="entry name" value="NPHP3-like_N"/>
</dbReference>
<dbReference type="Pfam" id="PF24809">
    <property type="entry name" value="DUF7708"/>
    <property type="match status" value="1"/>
</dbReference>
<evidence type="ECO:0008006" key="6">
    <source>
        <dbReference type="Google" id="ProtNLM"/>
    </source>
</evidence>
<accession>Q0CS49</accession>
<dbReference type="AlphaFoldDB" id="Q0CS49"/>
<dbReference type="OrthoDB" id="7464126at2759"/>
<dbReference type="RefSeq" id="XP_001212663.1">
    <property type="nucleotide sequence ID" value="XM_001212663.1"/>
</dbReference>
<dbReference type="InterPro" id="IPR056125">
    <property type="entry name" value="DUF7708"/>
</dbReference>
<evidence type="ECO:0000256" key="1">
    <source>
        <dbReference type="ARBA" id="ARBA00022737"/>
    </source>
</evidence>
<dbReference type="VEuPathDB" id="FungiDB:ATEG_03485"/>
<organism evidence="4 5">
    <name type="scientific">Aspergillus terreus (strain NIH 2624 / FGSC A1156)</name>
    <dbReference type="NCBI Taxonomy" id="341663"/>
    <lineage>
        <taxon>Eukaryota</taxon>
        <taxon>Fungi</taxon>
        <taxon>Dikarya</taxon>
        <taxon>Ascomycota</taxon>
        <taxon>Pezizomycotina</taxon>
        <taxon>Eurotiomycetes</taxon>
        <taxon>Eurotiomycetidae</taxon>
        <taxon>Eurotiales</taxon>
        <taxon>Aspergillaceae</taxon>
        <taxon>Aspergillus</taxon>
        <taxon>Aspergillus subgen. Circumdati</taxon>
    </lineage>
</organism>
<dbReference type="Proteomes" id="UP000007963">
    <property type="component" value="Unassembled WGS sequence"/>
</dbReference>
<dbReference type="OMA" id="SLCVTNW"/>
<proteinExistence type="predicted"/>
<dbReference type="PANTHER" id="PTHR10039">
    <property type="entry name" value="AMELOGENIN"/>
    <property type="match status" value="1"/>
</dbReference>
<reference evidence="5" key="1">
    <citation type="submission" date="2005-09" db="EMBL/GenBank/DDBJ databases">
        <title>Annotation of the Aspergillus terreus NIH2624 genome.</title>
        <authorList>
            <person name="Birren B.W."/>
            <person name="Lander E.S."/>
            <person name="Galagan J.E."/>
            <person name="Nusbaum C."/>
            <person name="Devon K."/>
            <person name="Henn M."/>
            <person name="Ma L.-J."/>
            <person name="Jaffe D.B."/>
            <person name="Butler J."/>
            <person name="Alvarez P."/>
            <person name="Gnerre S."/>
            <person name="Grabherr M."/>
            <person name="Kleber M."/>
            <person name="Mauceli E.W."/>
            <person name="Brockman W."/>
            <person name="Rounsley S."/>
            <person name="Young S.K."/>
            <person name="LaButti K."/>
            <person name="Pushparaj V."/>
            <person name="DeCaprio D."/>
            <person name="Crawford M."/>
            <person name="Koehrsen M."/>
            <person name="Engels R."/>
            <person name="Montgomery P."/>
            <person name="Pearson M."/>
            <person name="Howarth C."/>
            <person name="Larson L."/>
            <person name="Luoma S."/>
            <person name="White J."/>
            <person name="Alvarado L."/>
            <person name="Kodira C.D."/>
            <person name="Zeng Q."/>
            <person name="Oleary S."/>
            <person name="Yandava C."/>
            <person name="Denning D.W."/>
            <person name="Nierman W.C."/>
            <person name="Milne T."/>
            <person name="Madden K."/>
        </authorList>
    </citation>
    <scope>NUCLEOTIDE SEQUENCE [LARGE SCALE GENOMIC DNA]</scope>
    <source>
        <strain evidence="5">NIH 2624 / FGSC A1156</strain>
    </source>
</reference>